<keyword evidence="4" id="KW-1185">Reference proteome</keyword>
<gene>
    <name evidence="3" type="ORF">San01_13870</name>
</gene>
<reference evidence="3 4" key="1">
    <citation type="submission" date="2019-10" db="EMBL/GenBank/DDBJ databases">
        <title>Whole genome shotgun sequence of Streptomyces angustmyceticus NBRC 3934.</title>
        <authorList>
            <person name="Hosoyama A."/>
            <person name="Ichikawa N."/>
            <person name="Kimura A."/>
            <person name="Kitahashi Y."/>
            <person name="Komaki H."/>
            <person name="Uohara A."/>
        </authorList>
    </citation>
    <scope>NUCLEOTIDE SEQUENCE [LARGE SCALE GENOMIC DNA]</scope>
    <source>
        <strain evidence="3 4">NBRC 3934</strain>
    </source>
</reference>
<accession>A0A5J4LBS3</accession>
<dbReference type="Pfam" id="PF19054">
    <property type="entry name" value="DUF5753"/>
    <property type="match status" value="1"/>
</dbReference>
<comment type="caution">
    <text evidence="3">The sequence shown here is derived from an EMBL/GenBank/DDBJ whole genome shotgun (WGS) entry which is preliminary data.</text>
</comment>
<feature type="compositionally biased region" description="Gly residues" evidence="1">
    <location>
        <begin position="1"/>
        <end position="12"/>
    </location>
</feature>
<protein>
    <submittedName>
        <fullName evidence="3">Transcriptional regulator</fullName>
    </submittedName>
</protein>
<dbReference type="OrthoDB" id="2897536at2"/>
<dbReference type="AlphaFoldDB" id="A0A5J4LBS3"/>
<dbReference type="InterPro" id="IPR043917">
    <property type="entry name" value="DUF5753"/>
</dbReference>
<evidence type="ECO:0000259" key="2">
    <source>
        <dbReference type="Pfam" id="PF19054"/>
    </source>
</evidence>
<evidence type="ECO:0000313" key="4">
    <source>
        <dbReference type="Proteomes" id="UP000325598"/>
    </source>
</evidence>
<evidence type="ECO:0000313" key="3">
    <source>
        <dbReference type="EMBL" id="GES28900.1"/>
    </source>
</evidence>
<feature type="compositionally biased region" description="Basic and acidic residues" evidence="1">
    <location>
        <begin position="18"/>
        <end position="35"/>
    </location>
</feature>
<sequence length="283" mass="30855">MDRTGGAPGGAGSPEDTNDPRRQLGEECRSHRELYPGEPLSQTQLARLTRTSKSTISRVETFVGPVPVDLPPLLDQVFSTDGLFKRLYEEITAQSFPEHSRKRMKLEPGAIAIAEWSPTVVPGLLQTASYAYALFREGDPRASDEELAKKVQKRMARQEVLRGSSPPDFSVIICESVLLRNVGGPEIMREQLAALLHHGAQPTTVLQVLPLSAGTHGLMDGSMSILTSDDGQPVIYTEGIRSGAIIDEPSAVRHLSRSYDVLTASALARDVSTRMIRKLLEAS</sequence>
<dbReference type="EMBL" id="BLAG01000005">
    <property type="protein sequence ID" value="GES28900.1"/>
    <property type="molecule type" value="Genomic_DNA"/>
</dbReference>
<dbReference type="CDD" id="cd00093">
    <property type="entry name" value="HTH_XRE"/>
    <property type="match status" value="1"/>
</dbReference>
<dbReference type="Proteomes" id="UP000325598">
    <property type="component" value="Unassembled WGS sequence"/>
</dbReference>
<dbReference type="InterPro" id="IPR001387">
    <property type="entry name" value="Cro/C1-type_HTH"/>
</dbReference>
<evidence type="ECO:0000256" key="1">
    <source>
        <dbReference type="SAM" id="MobiDB-lite"/>
    </source>
</evidence>
<feature type="region of interest" description="Disordered" evidence="1">
    <location>
        <begin position="1"/>
        <end position="39"/>
    </location>
</feature>
<feature type="domain" description="DUF5753" evidence="2">
    <location>
        <begin position="103"/>
        <end position="278"/>
    </location>
</feature>
<proteinExistence type="predicted"/>
<organism evidence="3 4">
    <name type="scientific">Streptomyces angustmyceticus</name>
    <dbReference type="NCBI Taxonomy" id="285578"/>
    <lineage>
        <taxon>Bacteria</taxon>
        <taxon>Bacillati</taxon>
        <taxon>Actinomycetota</taxon>
        <taxon>Actinomycetes</taxon>
        <taxon>Kitasatosporales</taxon>
        <taxon>Streptomycetaceae</taxon>
        <taxon>Streptomyces</taxon>
    </lineage>
</organism>
<name>A0A5J4LBS3_9ACTN</name>